<dbReference type="SUPFAM" id="SSF52402">
    <property type="entry name" value="Adenine nucleotide alpha hydrolases-like"/>
    <property type="match status" value="1"/>
</dbReference>
<dbReference type="EMBL" id="HACG01037340">
    <property type="protein sequence ID" value="CEK84205.1"/>
    <property type="molecule type" value="Transcribed_RNA"/>
</dbReference>
<dbReference type="Pfam" id="PF00582">
    <property type="entry name" value="Usp"/>
    <property type="match status" value="1"/>
</dbReference>
<dbReference type="InterPro" id="IPR014729">
    <property type="entry name" value="Rossmann-like_a/b/a_fold"/>
</dbReference>
<dbReference type="CDD" id="cd23659">
    <property type="entry name" value="USP_At3g01520-like"/>
    <property type="match status" value="1"/>
</dbReference>
<sequence>MQTLKVTLTFVLSATLLIVISTILKTAGYLYYEMDVQDTTPTSQDGGRTHGKDANKNKTIVLIAVDGSKHSFYALDWYLSNIHKPDTDLLVANCSDYSSLVWTPMMSTDSSAVSKMIQHCDEETNNIIAQIQERLTRAKVNAKLLRLSGDSGPTIVKAAKEHKVNYIVTGSRGLGTVRRTLIGSVSSYIVHHVHCPVLVCHYKN</sequence>
<dbReference type="InterPro" id="IPR006015">
    <property type="entry name" value="Universal_stress_UspA"/>
</dbReference>
<organism evidence="2">
    <name type="scientific">Arion vulgaris</name>
    <dbReference type="NCBI Taxonomy" id="1028688"/>
    <lineage>
        <taxon>Eukaryota</taxon>
        <taxon>Metazoa</taxon>
        <taxon>Spiralia</taxon>
        <taxon>Lophotrochozoa</taxon>
        <taxon>Mollusca</taxon>
        <taxon>Gastropoda</taxon>
        <taxon>Heterobranchia</taxon>
        <taxon>Euthyneura</taxon>
        <taxon>Panpulmonata</taxon>
        <taxon>Eupulmonata</taxon>
        <taxon>Stylommatophora</taxon>
        <taxon>Helicina</taxon>
        <taxon>Arionoidea</taxon>
        <taxon>Arionidae</taxon>
        <taxon>Arion</taxon>
    </lineage>
</organism>
<evidence type="ECO:0000259" key="1">
    <source>
        <dbReference type="Pfam" id="PF00582"/>
    </source>
</evidence>
<reference evidence="2" key="1">
    <citation type="submission" date="2014-12" db="EMBL/GenBank/DDBJ databases">
        <title>Insight into the proteome of Arion vulgaris.</title>
        <authorList>
            <person name="Aradska J."/>
            <person name="Bulat T."/>
            <person name="Smidak R."/>
            <person name="Sarate P."/>
            <person name="Gangsoo J."/>
            <person name="Sialana F."/>
            <person name="Bilban M."/>
            <person name="Lubec G."/>
        </authorList>
    </citation>
    <scope>NUCLEOTIDE SEQUENCE</scope>
    <source>
        <tissue evidence="2">Skin</tissue>
    </source>
</reference>
<dbReference type="PANTHER" id="PTHR31964:SF113">
    <property type="entry name" value="USPA DOMAIN-CONTAINING PROTEIN"/>
    <property type="match status" value="1"/>
</dbReference>
<dbReference type="AlphaFoldDB" id="A0A0B7AWC4"/>
<proteinExistence type="predicted"/>
<name>A0A0B7AWC4_9EUPU</name>
<dbReference type="Gene3D" id="3.40.50.620">
    <property type="entry name" value="HUPs"/>
    <property type="match status" value="1"/>
</dbReference>
<protein>
    <recommendedName>
        <fullName evidence="1">UspA domain-containing protein</fullName>
    </recommendedName>
</protein>
<dbReference type="PRINTS" id="PR01438">
    <property type="entry name" value="UNVRSLSTRESS"/>
</dbReference>
<dbReference type="InterPro" id="IPR006016">
    <property type="entry name" value="UspA"/>
</dbReference>
<feature type="domain" description="UspA" evidence="1">
    <location>
        <begin position="60"/>
        <end position="201"/>
    </location>
</feature>
<accession>A0A0B7AWC4</accession>
<gene>
    <name evidence="2" type="primary">ORF141315</name>
</gene>
<dbReference type="PANTHER" id="PTHR31964">
    <property type="entry name" value="ADENINE NUCLEOTIDE ALPHA HYDROLASES-LIKE SUPERFAMILY PROTEIN"/>
    <property type="match status" value="1"/>
</dbReference>
<evidence type="ECO:0000313" key="2">
    <source>
        <dbReference type="EMBL" id="CEK84205.1"/>
    </source>
</evidence>